<dbReference type="InterPro" id="IPR052035">
    <property type="entry name" value="ZnF_BED_domain_contain"/>
</dbReference>
<dbReference type="GO" id="GO:0046983">
    <property type="term" value="F:protein dimerization activity"/>
    <property type="evidence" value="ECO:0007669"/>
    <property type="project" value="InterPro"/>
</dbReference>
<evidence type="ECO:0000256" key="2">
    <source>
        <dbReference type="ARBA" id="ARBA00022723"/>
    </source>
</evidence>
<comment type="subcellular location">
    <subcellularLocation>
        <location evidence="1">Nucleus</location>
    </subcellularLocation>
</comment>
<dbReference type="PANTHER" id="PTHR46481:SF10">
    <property type="entry name" value="ZINC FINGER BED DOMAIN-CONTAINING PROTEIN 39"/>
    <property type="match status" value="1"/>
</dbReference>
<dbReference type="InterPro" id="IPR012337">
    <property type="entry name" value="RNaseH-like_sf"/>
</dbReference>
<evidence type="ECO:0000313" key="10">
    <source>
        <dbReference type="EMBL" id="CAL1369103.1"/>
    </source>
</evidence>
<dbReference type="Pfam" id="PF14372">
    <property type="entry name" value="hAT-like_RNase-H"/>
    <property type="match status" value="1"/>
</dbReference>
<evidence type="ECO:0000256" key="4">
    <source>
        <dbReference type="ARBA" id="ARBA00022833"/>
    </source>
</evidence>
<feature type="compositionally biased region" description="Basic and acidic residues" evidence="7">
    <location>
        <begin position="95"/>
        <end position="105"/>
    </location>
</feature>
<feature type="region of interest" description="Disordered" evidence="7">
    <location>
        <begin position="95"/>
        <end position="114"/>
    </location>
</feature>
<reference evidence="10 11" key="1">
    <citation type="submission" date="2024-04" db="EMBL/GenBank/DDBJ databases">
        <authorList>
            <person name="Fracassetti M."/>
        </authorList>
    </citation>
    <scope>NUCLEOTIDE SEQUENCE [LARGE SCALE GENOMIC DNA]</scope>
</reference>
<dbReference type="GO" id="GO:0005634">
    <property type="term" value="C:nucleus"/>
    <property type="evidence" value="ECO:0007669"/>
    <property type="project" value="UniProtKB-SubCell"/>
</dbReference>
<evidence type="ECO:0000256" key="5">
    <source>
        <dbReference type="ARBA" id="ARBA00023125"/>
    </source>
</evidence>
<evidence type="ECO:0000256" key="7">
    <source>
        <dbReference type="SAM" id="MobiDB-lite"/>
    </source>
</evidence>
<evidence type="ECO:0000256" key="1">
    <source>
        <dbReference type="ARBA" id="ARBA00004123"/>
    </source>
</evidence>
<evidence type="ECO:0000259" key="8">
    <source>
        <dbReference type="Pfam" id="PF05699"/>
    </source>
</evidence>
<evidence type="ECO:0000256" key="3">
    <source>
        <dbReference type="ARBA" id="ARBA00022771"/>
    </source>
</evidence>
<dbReference type="SUPFAM" id="SSF53098">
    <property type="entry name" value="Ribonuclease H-like"/>
    <property type="match status" value="1"/>
</dbReference>
<dbReference type="PANTHER" id="PTHR46481">
    <property type="entry name" value="ZINC FINGER BED DOMAIN-CONTAINING PROTEIN 4"/>
    <property type="match status" value="1"/>
</dbReference>
<feature type="compositionally biased region" description="Low complexity" evidence="7">
    <location>
        <begin position="55"/>
        <end position="64"/>
    </location>
</feature>
<keyword evidence="11" id="KW-1185">Reference proteome</keyword>
<dbReference type="EMBL" id="OZ034815">
    <property type="protein sequence ID" value="CAL1369103.1"/>
    <property type="molecule type" value="Genomic_DNA"/>
</dbReference>
<feature type="compositionally biased region" description="Acidic residues" evidence="7">
    <location>
        <begin position="681"/>
        <end position="697"/>
    </location>
</feature>
<accession>A0AAV2D9D7</accession>
<keyword evidence="4" id="KW-0862">Zinc</keyword>
<keyword evidence="5" id="KW-0238">DNA-binding</keyword>
<keyword evidence="3" id="KW-0863">Zinc-finger</keyword>
<feature type="region of interest" description="Disordered" evidence="7">
    <location>
        <begin position="1"/>
        <end position="73"/>
    </location>
</feature>
<sequence length="697" mass="79140">MEGNAGIPMPSKRKREQASDGEEDFREQFDTSRLRRHVEKHHPEMLPEDDEVEQEVPAAATAEAVQEEEEEEDCWEDFDKDAMRKHMEECHPERLSEWHSAKDEAPAAGVKGKSGADDLYGQLPGGEQLVRLAVAESLPILFKDCTLFNLFVQTMNPAYPKFSAKVLRKAAMAYYAKETESLLPVLRDLKVRVSFTSGLWSSSDVFLEGVIYLYLSCHWIDEKWEMQSRVLGFQQLDWPMEDPENVSSTITKLVLKWELEGKVLSINFDDRTNVTAAVSKLQTSFSPILDGHLFQSKCAHHIVNSCLKYGFSKISSLLDKVRNVIHFIQESNIEQQVKDKCSQSGLRYKRLLCDIPMWSNTTYEMLDAFIRYRSILMELCSVEHAAGNYCGTPLTEDEWSVLCSLTDFLERFKAAFDIFCSVYIPTANLVIPILYTLSEASAQYIYDKHVGQICAGMEAKFSTYWVDGIPMVYCLATILDPRYKLDGLLHLLDGYHANTKVSIGDTKNKIKTLFYKTYDAYFKQYVPLIPEDLVRSGCSSSGTKSAVRLVHSSRDGDGKKGSDTKASSHSEIQYYLSSDDVSSLGLEEDIDKLDMLDVLKWWKHNQARYPVLATVARDVLAHVASAKVPEDTFDFHSSGVNEQRREMGSKAAEMSVCLKDWIRAELREQRLCVNRYGGDVSSDEEENDDDDAEEEEG</sequence>
<proteinExistence type="predicted"/>
<dbReference type="GO" id="GO:0003677">
    <property type="term" value="F:DNA binding"/>
    <property type="evidence" value="ECO:0007669"/>
    <property type="project" value="UniProtKB-KW"/>
</dbReference>
<keyword evidence="6" id="KW-0539">Nucleus</keyword>
<gene>
    <name evidence="10" type="ORF">LTRI10_LOCUS11891</name>
</gene>
<organism evidence="10 11">
    <name type="scientific">Linum trigynum</name>
    <dbReference type="NCBI Taxonomy" id="586398"/>
    <lineage>
        <taxon>Eukaryota</taxon>
        <taxon>Viridiplantae</taxon>
        <taxon>Streptophyta</taxon>
        <taxon>Embryophyta</taxon>
        <taxon>Tracheophyta</taxon>
        <taxon>Spermatophyta</taxon>
        <taxon>Magnoliopsida</taxon>
        <taxon>eudicotyledons</taxon>
        <taxon>Gunneridae</taxon>
        <taxon>Pentapetalae</taxon>
        <taxon>rosids</taxon>
        <taxon>fabids</taxon>
        <taxon>Malpighiales</taxon>
        <taxon>Linaceae</taxon>
        <taxon>Linum</taxon>
    </lineage>
</organism>
<dbReference type="InterPro" id="IPR008906">
    <property type="entry name" value="HATC_C_dom"/>
</dbReference>
<feature type="region of interest" description="Disordered" evidence="7">
    <location>
        <begin position="677"/>
        <end position="697"/>
    </location>
</feature>
<evidence type="ECO:0000256" key="6">
    <source>
        <dbReference type="ARBA" id="ARBA00023242"/>
    </source>
</evidence>
<feature type="domain" description="hAT-like transposase RNase-H fold" evidence="9">
    <location>
        <begin position="424"/>
        <end position="514"/>
    </location>
</feature>
<dbReference type="Pfam" id="PF05699">
    <property type="entry name" value="Dimer_Tnp_hAT"/>
    <property type="match status" value="1"/>
</dbReference>
<evidence type="ECO:0000313" key="11">
    <source>
        <dbReference type="Proteomes" id="UP001497516"/>
    </source>
</evidence>
<dbReference type="Proteomes" id="UP001497516">
    <property type="component" value="Chromosome 2"/>
</dbReference>
<evidence type="ECO:0008006" key="12">
    <source>
        <dbReference type="Google" id="ProtNLM"/>
    </source>
</evidence>
<evidence type="ECO:0000259" key="9">
    <source>
        <dbReference type="Pfam" id="PF14372"/>
    </source>
</evidence>
<protein>
    <recommendedName>
        <fullName evidence="12">Transposase</fullName>
    </recommendedName>
</protein>
<dbReference type="InterPro" id="IPR025525">
    <property type="entry name" value="hAT-like_transposase_RNase-H"/>
</dbReference>
<keyword evidence="2" id="KW-0479">Metal-binding</keyword>
<feature type="domain" description="HAT C-terminal dimerisation" evidence="8">
    <location>
        <begin position="589"/>
        <end position="662"/>
    </location>
</feature>
<dbReference type="GO" id="GO:0008270">
    <property type="term" value="F:zinc ion binding"/>
    <property type="evidence" value="ECO:0007669"/>
    <property type="project" value="UniProtKB-KW"/>
</dbReference>
<name>A0AAV2D9D7_9ROSI</name>
<dbReference type="AlphaFoldDB" id="A0AAV2D9D7"/>